<dbReference type="GO" id="GO:0006281">
    <property type="term" value="P:DNA repair"/>
    <property type="evidence" value="ECO:0007669"/>
    <property type="project" value="UniProtKB-KW"/>
</dbReference>
<keyword evidence="5 9" id="KW-0067">ATP-binding</keyword>
<organism evidence="15 16">
    <name type="scientific">Larimichthys crocea</name>
    <name type="common">Large yellow croaker</name>
    <name type="synonym">Pseudosciaena crocea</name>
    <dbReference type="NCBI Taxonomy" id="215358"/>
    <lineage>
        <taxon>Eukaryota</taxon>
        <taxon>Metazoa</taxon>
        <taxon>Chordata</taxon>
        <taxon>Craniata</taxon>
        <taxon>Vertebrata</taxon>
        <taxon>Euteleostomi</taxon>
        <taxon>Actinopterygii</taxon>
        <taxon>Neopterygii</taxon>
        <taxon>Teleostei</taxon>
        <taxon>Neoteleostei</taxon>
        <taxon>Acanthomorphata</taxon>
        <taxon>Eupercaria</taxon>
        <taxon>Sciaenidae</taxon>
        <taxon>Larimichthys</taxon>
    </lineage>
</organism>
<evidence type="ECO:0000256" key="9">
    <source>
        <dbReference type="RuleBase" id="RU363044"/>
    </source>
</evidence>
<name>A0A6G0IR67_LARCR</name>
<comment type="catalytic activity">
    <reaction evidence="9">
        <text>ATP + H2O = ADP + phosphate + H(+)</text>
        <dbReference type="Rhea" id="RHEA:13065"/>
        <dbReference type="ChEBI" id="CHEBI:15377"/>
        <dbReference type="ChEBI" id="CHEBI:15378"/>
        <dbReference type="ChEBI" id="CHEBI:30616"/>
        <dbReference type="ChEBI" id="CHEBI:43474"/>
        <dbReference type="ChEBI" id="CHEBI:456216"/>
        <dbReference type="EC" id="5.6.2.3"/>
    </reaction>
</comment>
<dbReference type="InterPro" id="IPR027417">
    <property type="entry name" value="P-loop_NTPase"/>
</dbReference>
<dbReference type="InterPro" id="IPR036514">
    <property type="entry name" value="SGNH_hydro_sf"/>
</dbReference>
<feature type="domain" description="DNA helicase Pif1-like 2B" evidence="14">
    <location>
        <begin position="2388"/>
        <end position="2412"/>
    </location>
</feature>
<feature type="region of interest" description="Disordered" evidence="10">
    <location>
        <begin position="913"/>
        <end position="947"/>
    </location>
</feature>
<feature type="compositionally biased region" description="Basic residues" evidence="10">
    <location>
        <begin position="930"/>
        <end position="939"/>
    </location>
</feature>
<dbReference type="Gene3D" id="3.40.50.300">
    <property type="entry name" value="P-loop containing nucleotide triphosphate hydrolases"/>
    <property type="match status" value="1"/>
</dbReference>
<dbReference type="Gene3D" id="3.40.50.1110">
    <property type="entry name" value="SGNH hydrolase"/>
    <property type="match status" value="1"/>
</dbReference>
<feature type="region of interest" description="Disordered" evidence="10">
    <location>
        <begin position="1"/>
        <end position="69"/>
    </location>
</feature>
<evidence type="ECO:0000256" key="1">
    <source>
        <dbReference type="ARBA" id="ARBA00022741"/>
    </source>
</evidence>
<dbReference type="InterPro" id="IPR046700">
    <property type="entry name" value="DUF6570"/>
</dbReference>
<keyword evidence="9" id="KW-0233">DNA recombination</keyword>
<keyword evidence="7 9" id="KW-0234">DNA repair</keyword>
<proteinExistence type="inferred from homology"/>
<evidence type="ECO:0000256" key="8">
    <source>
        <dbReference type="ARBA" id="ARBA00023235"/>
    </source>
</evidence>
<dbReference type="SUPFAM" id="SSF54001">
    <property type="entry name" value="Cysteine proteinases"/>
    <property type="match status" value="1"/>
</dbReference>
<dbReference type="EMBL" id="REGW02000008">
    <property type="protein sequence ID" value="KAE8293726.1"/>
    <property type="molecule type" value="Genomic_DNA"/>
</dbReference>
<dbReference type="GO" id="GO:0005524">
    <property type="term" value="F:ATP binding"/>
    <property type="evidence" value="ECO:0007669"/>
    <property type="project" value="UniProtKB-KW"/>
</dbReference>
<keyword evidence="4 9" id="KW-0347">Helicase</keyword>
<reference evidence="15 16" key="1">
    <citation type="submission" date="2019-07" db="EMBL/GenBank/DDBJ databases">
        <title>Chromosome genome assembly for large yellow croaker.</title>
        <authorList>
            <person name="Xiao S."/>
        </authorList>
    </citation>
    <scope>NUCLEOTIDE SEQUENCE [LARGE SCALE GENOMIC DNA]</scope>
    <source>
        <strain evidence="15">JMULYC20181020</strain>
        <tissue evidence="15">Muscle</tissue>
    </source>
</reference>
<dbReference type="InterPro" id="IPR038765">
    <property type="entry name" value="Papain-like_cys_pep_sf"/>
</dbReference>
<dbReference type="GO" id="GO:0043139">
    <property type="term" value="F:5'-3' DNA helicase activity"/>
    <property type="evidence" value="ECO:0007669"/>
    <property type="project" value="UniProtKB-EC"/>
</dbReference>
<dbReference type="GO" id="GO:0006310">
    <property type="term" value="P:DNA recombination"/>
    <property type="evidence" value="ECO:0007669"/>
    <property type="project" value="UniProtKB-KW"/>
</dbReference>
<dbReference type="InterPro" id="IPR049163">
    <property type="entry name" value="Pif1-like_2B_dom"/>
</dbReference>
<dbReference type="InterPro" id="IPR010285">
    <property type="entry name" value="DNA_helicase_pif1-like_DEAD"/>
</dbReference>
<gene>
    <name evidence="15" type="ORF">D5F01_LYC08839</name>
</gene>
<evidence type="ECO:0000256" key="2">
    <source>
        <dbReference type="ARBA" id="ARBA00022763"/>
    </source>
</evidence>
<evidence type="ECO:0000256" key="6">
    <source>
        <dbReference type="ARBA" id="ARBA00023125"/>
    </source>
</evidence>
<evidence type="ECO:0000313" key="15">
    <source>
        <dbReference type="EMBL" id="KAE8293726.1"/>
    </source>
</evidence>
<protein>
    <recommendedName>
        <fullName evidence="9">ATP-dependent DNA helicase</fullName>
        <ecNumber evidence="9">5.6.2.3</ecNumber>
    </recommendedName>
</protein>
<dbReference type="InterPro" id="IPR025476">
    <property type="entry name" value="Helitron_helicase-like"/>
</dbReference>
<accession>A0A6G0IR67</accession>
<keyword evidence="16" id="KW-1185">Reference proteome</keyword>
<dbReference type="SUPFAM" id="SSF52266">
    <property type="entry name" value="SGNH hydrolase"/>
    <property type="match status" value="1"/>
</dbReference>
<dbReference type="Gene3D" id="3.90.70.120">
    <property type="match status" value="1"/>
</dbReference>
<evidence type="ECO:0000259" key="14">
    <source>
        <dbReference type="Pfam" id="PF21530"/>
    </source>
</evidence>
<dbReference type="GO" id="GO:0000723">
    <property type="term" value="P:telomere maintenance"/>
    <property type="evidence" value="ECO:0007669"/>
    <property type="project" value="InterPro"/>
</dbReference>
<keyword evidence="2 9" id="KW-0227">DNA damage</keyword>
<evidence type="ECO:0000259" key="12">
    <source>
        <dbReference type="Pfam" id="PF14214"/>
    </source>
</evidence>
<dbReference type="Pfam" id="PF14214">
    <property type="entry name" value="Helitron_like_N"/>
    <property type="match status" value="1"/>
</dbReference>
<keyword evidence="1 9" id="KW-0547">Nucleotide-binding</keyword>
<dbReference type="PANTHER" id="PTHR47642">
    <property type="entry name" value="ATP-DEPENDENT DNA HELICASE"/>
    <property type="match status" value="1"/>
</dbReference>
<dbReference type="CDD" id="cd18809">
    <property type="entry name" value="SF1_C_RecD"/>
    <property type="match status" value="1"/>
</dbReference>
<dbReference type="PANTHER" id="PTHR47642:SF5">
    <property type="entry name" value="ATP-DEPENDENT DNA HELICASE"/>
    <property type="match status" value="1"/>
</dbReference>
<comment type="similarity">
    <text evidence="9">Belongs to the helicase family.</text>
</comment>
<comment type="caution">
    <text evidence="15">The sequence shown here is derived from an EMBL/GenBank/DDBJ whole genome shotgun (WGS) entry which is preliminary data.</text>
</comment>
<dbReference type="SUPFAM" id="SSF52540">
    <property type="entry name" value="P-loop containing nucleoside triphosphate hydrolases"/>
    <property type="match status" value="2"/>
</dbReference>
<keyword evidence="8" id="KW-0413">Isomerase</keyword>
<dbReference type="Pfam" id="PF05970">
    <property type="entry name" value="PIF1"/>
    <property type="match status" value="1"/>
</dbReference>
<dbReference type="InterPro" id="IPR036691">
    <property type="entry name" value="Endo/exonu/phosph_ase_sf"/>
</dbReference>
<evidence type="ECO:0000259" key="13">
    <source>
        <dbReference type="Pfam" id="PF20209"/>
    </source>
</evidence>
<evidence type="ECO:0000256" key="3">
    <source>
        <dbReference type="ARBA" id="ARBA00022801"/>
    </source>
</evidence>
<evidence type="ECO:0000313" key="16">
    <source>
        <dbReference type="Proteomes" id="UP000424527"/>
    </source>
</evidence>
<evidence type="ECO:0000256" key="4">
    <source>
        <dbReference type="ARBA" id="ARBA00022806"/>
    </source>
</evidence>
<feature type="domain" description="Helitron helicase-like" evidence="12">
    <location>
        <begin position="1540"/>
        <end position="1736"/>
    </location>
</feature>
<keyword evidence="3 9" id="KW-0378">Hydrolase</keyword>
<dbReference type="Proteomes" id="UP000424527">
    <property type="component" value="Unassembled WGS sequence"/>
</dbReference>
<sequence>MPRKGRRSEAARLRWSRLNQEEPRPSSPPPQAVQTVSSQVEESRKEPIPARRSRTMDTPTPGSRSPVSNLVGWSLPARLLWGPDDACATLAARRGTGYRHSARTWPTSPFTGRQHKLVVPPESPDKKFVLIVGDSHLRALVDGLVDMPEGCLSFGFMSTPGASASQLRTEVQHAVLPQVPEAVCLLAPSNNLTASRTVDEAAIDFAKLLTTVRNRWPKVFVVDFPPRLNVEVSYQDFLRQEFHRVAARMGVKYSSVAEHFPLTRLELWSRKDGVHLSDHEGMGILTQLLWSAAMHQLETPPPAPQGPHFPSSGVRQVLVGNPRKYSYMRPQVSPRPSQPLRKFSPKLVVVGDVLAPRSPDPFQCRTARQGSKVSQPGEGVLLPAEPGLVQQRNLACYGRSLPFNFLPPCGLPALSKAQEGGFLCASQAPQDPPQQRVFSEQPGWITPSQVVLEIRRCGNPLLATGCKGGFLCASQAPQDPPQQRVNNVSGWITPSQVVLEIRRCGNPLLATGCKGGFRNASPASQGPPHQPVFSEQPGWITPSQVVLEIRRRGNPLLATGCKGGFRNASQAPPNPPQQPVFSEQRIWLDHPQPGRPGDQMAKTTSPAGPSWTIMDAACDSPSPPKMAKTPSPAGPSWTIRDAACDSPSLPKGTARAQGKCVQTARASHSQSDRRYKRFSRNHQCTCMSLTFLAYQNEGCQLNRAALDRVLAQGDSLYVRIKKQLIREKRFQSHQLTVEEMPKQVPTDTNLYNVHMPDIRCGLLKAQVSSPGGEQGRVPLVTQLGSLSTDLSSAVIIVSPECIAVFRDKSGRYGVFDSHSRNAAGLPYRFGTAITMTFPKLSDLADHLHKLFSNRGDYASYEFVPVSFEAVGSSEGPPQSAAQTQANQSETAFGPLQAEVVRAEVLDRDLNAHDIPSAVPQATTNLAKLSKQQRRKARRRATGDSDGKGQCALVSEVKELKRERKIHHEKNRYATCPDFRGEKIKAVKTKFNQDSHHHKQQLLSFKCYYADPRVQIKKKEEIKRRYTTDPAFRNRQKKYLTQRYKADPAFRCRQKKYLTQRYKADPAFRCRQKKYLTQRYKADPAFRNRQKKYLTNLEVREKLKTYKTTKYACDQTYRHKLKENFNTKYHNDPEFRLRCIQRVSQHRITKLATNAAFRINYKLKRALGIKRKYRLIVTHRQETPQPLMSPVMEAAIASFRETIRHGPTYICTVCNRALFPNQVKLCKRGKYSKDTKVSAACLTGNYVHFCKDCSSPCSVPPERLVEWICHTCDSHLTRGKMPTIAVANNLELAPIPPELAALNVLERQLIAKILPFAKIIALPKGRQRAVHGAVVCVPSEVAATVNTLPRPNTEAQLLQVKLKRHIKYKGYQHFYTVNMKNVLAGLAKLKEIHSEYKDVSIDESATFESLHQDSADEEDSQLISAEAGQPEQVVECEIDLEDVFKSENEPDLPKEADKEKEDLRPGLALDTCMQPPDIAQEILSYGEGTFSIAPAQGNKPVGFFTVPKLEAMAFPVQFPTGENTLDETRTVPVYPSKYFNSRLLSADTRFASDQSYLFFAQFVTETHLATNSMSIQMRKGKSKTKDGRKLNSLMLQNQEEVERLIQNKDVTRFMQPLRGTPAYWEKTLKDLHAMVRQIGKPTFFLTFSAAEMRWPEFINIIKAQQGELADFSNLDWNAKCEILRSNPVTVMRMFEKRVDALMTNLILSPAQPIGEVQDYFYRVEFQARGSPHIHMLVWIKDSPAFEDSLDSEVYKFINKYITCKMPDPERDPELNKIVSEVQMHSRNHSKSCKKGNVSCRFGFPKLPMKETIITRPPIIACNSNDGQDAASELKQQKRELTRMQREAKAKLNPLRKLLMDPDASFSSLSDVLQQCNLTHEEYRKYVARLTSGCTVMLKRDPNECWINAYNQDLLRAWNANMDIQYVIDDFGCIMYMMSYISKPEHEMTEFLNSVIKDVKKSKVNERDEMKQIMQAYAKHRETDEDGLKMSHPISRLKEMHPDSEEQYGPALNAWNTFAPEVEVDRLECLAEREPLEPGNEDDEDVPDYQVNNDRRGVLPRIDAPVLSPDFVRKMYQSLNETQASIFYSVRDWCLKRVWGHNLEPFYYFLSGGAGCGKSHVIKCIYQEATRILRELPRFRDQADMSQPAVLLNAFTGTAAFNISGKTLHSMLKLPRSLNPPYQGLGNALDEVRASLSYAEILIIDEISMVSKELFAYIHWRFQQIKGNRKPFGGISVLAVGDFYQLPPLGKAKPLCVYEENEFDLWRDYFEMVNLTEIMRQKDDRAFAELLNHLRVKQKQDLLSNEDRELLTQAVAGIQDCPADRLHIYATNKEVDLHNAQTVATLHKDFVNIDAHNYRKDPRSGCMMIMPEKIQGSKRDLPDNIMAAQGVRIMLIRNLDVEDGIVNGTFGTISHIVMSEGGLPYAKLIGLQLDNPTAGQRFRKKLLGPSDNLVYIERSEENLSCKKGVVRRQFPIKLAFACTAHKVQGMTMTSAVVCLKRVFEPGMAYVALSRTTSLQGLTITDFEEKKIYADPGIMTALENMNHASFQSARPLLTLFKSVDLPPETLTVIHHNTQGLPSHIVDLKVHHELRRADVLCLTETHLSGSSVSPTFHLEEYNMFTRSRQLSYNTCVDMARKDGGGVAVYCRGNVQAEPRRYMQSVTDLEFLVVKIEAPVKVLIATVYKPPNH</sequence>
<dbReference type="InterPro" id="IPR051055">
    <property type="entry name" value="PIF1_helicase"/>
</dbReference>
<dbReference type="EC" id="5.6.2.3" evidence="9"/>
<feature type="domain" description="DUF6570" evidence="13">
    <location>
        <begin position="1277"/>
        <end position="1404"/>
    </location>
</feature>
<evidence type="ECO:0000256" key="5">
    <source>
        <dbReference type="ARBA" id="ARBA00022840"/>
    </source>
</evidence>
<dbReference type="Pfam" id="PF21530">
    <property type="entry name" value="Pif1_2B_dom"/>
    <property type="match status" value="1"/>
</dbReference>
<evidence type="ECO:0000256" key="7">
    <source>
        <dbReference type="ARBA" id="ARBA00023204"/>
    </source>
</evidence>
<dbReference type="SUPFAM" id="SSF56219">
    <property type="entry name" value="DNase I-like"/>
    <property type="match status" value="1"/>
</dbReference>
<comment type="cofactor">
    <cofactor evidence="9">
        <name>Mg(2+)</name>
        <dbReference type="ChEBI" id="CHEBI:18420"/>
    </cofactor>
</comment>
<feature type="compositionally biased region" description="Polar residues" evidence="10">
    <location>
        <begin position="56"/>
        <end position="68"/>
    </location>
</feature>
<dbReference type="Pfam" id="PF20209">
    <property type="entry name" value="DUF6570"/>
    <property type="match status" value="1"/>
</dbReference>
<evidence type="ECO:0000259" key="11">
    <source>
        <dbReference type="Pfam" id="PF05970"/>
    </source>
</evidence>
<evidence type="ECO:0000256" key="10">
    <source>
        <dbReference type="SAM" id="MobiDB-lite"/>
    </source>
</evidence>
<dbReference type="GO" id="GO:0016787">
    <property type="term" value="F:hydrolase activity"/>
    <property type="evidence" value="ECO:0007669"/>
    <property type="project" value="UniProtKB-KW"/>
</dbReference>
<dbReference type="Gene3D" id="3.60.10.10">
    <property type="entry name" value="Endonuclease/exonuclease/phosphatase"/>
    <property type="match status" value="1"/>
</dbReference>
<keyword evidence="6" id="KW-0238">DNA-binding</keyword>
<feature type="domain" description="DNA helicase Pif1-like DEAD-box helicase" evidence="11">
    <location>
        <begin position="2077"/>
        <end position="2282"/>
    </location>
</feature>